<keyword evidence="2 8" id="KW-0813">Transport</keyword>
<evidence type="ECO:0000256" key="7">
    <source>
        <dbReference type="ARBA" id="ARBA00023310"/>
    </source>
</evidence>
<dbReference type="OrthoDB" id="9816221at2"/>
<keyword evidence="6 8" id="KW-0139">CF(1)</keyword>
<evidence type="ECO:0000256" key="3">
    <source>
        <dbReference type="ARBA" id="ARBA00022781"/>
    </source>
</evidence>
<dbReference type="Proteomes" id="UP000029444">
    <property type="component" value="Unassembled WGS sequence"/>
</dbReference>
<dbReference type="NCBIfam" id="NF004402">
    <property type="entry name" value="PRK05758.2-2"/>
    <property type="match status" value="1"/>
</dbReference>
<dbReference type="InterPro" id="IPR020781">
    <property type="entry name" value="ATPase_OSCP/d_CS"/>
</dbReference>
<comment type="caution">
    <text evidence="9">The sequence shown here is derived from an EMBL/GenBank/DDBJ whole genome shotgun (WGS) entry which is preliminary data.</text>
</comment>
<dbReference type="STRING" id="1177154.Y5S_02612"/>
<dbReference type="AlphaFoldDB" id="A0A095SHS7"/>
<dbReference type="HAMAP" id="MF_01416">
    <property type="entry name" value="ATP_synth_delta_bact"/>
    <property type="match status" value="1"/>
</dbReference>
<dbReference type="RefSeq" id="WP_035233592.1">
    <property type="nucleotide sequence ID" value="NZ_ARXV01000011.1"/>
</dbReference>
<keyword evidence="7 8" id="KW-0066">ATP synthesis</keyword>
<evidence type="ECO:0000256" key="4">
    <source>
        <dbReference type="ARBA" id="ARBA00023065"/>
    </source>
</evidence>
<comment type="similarity">
    <text evidence="8">Belongs to the ATPase delta chain family.</text>
</comment>
<dbReference type="PROSITE" id="PS00389">
    <property type="entry name" value="ATPASE_DELTA"/>
    <property type="match status" value="1"/>
</dbReference>
<sequence>MAELTTIARPYAKAAFVFAKEQGALEKWEKMLGLAAAVAGDASMRAYLDQPELDDAAKVSAFAEVCGEELDESGRNFVAQLAQNKRLPLLPIILQLFHELLAAEQQFTDVELISAFEMDDAVTEKLVAALKKRLGTDVNVTTSVDQSLIGGVLVRAGDTVIDGSVRGRLNRLAEQLNS</sequence>
<dbReference type="SUPFAM" id="SSF47928">
    <property type="entry name" value="N-terminal domain of the delta subunit of the F1F0-ATP synthase"/>
    <property type="match status" value="1"/>
</dbReference>
<evidence type="ECO:0000256" key="8">
    <source>
        <dbReference type="HAMAP-Rule" id="MF_01416"/>
    </source>
</evidence>
<dbReference type="PATRIC" id="fig|1177154.3.peg.2645"/>
<protein>
    <recommendedName>
        <fullName evidence="8">ATP synthase subunit delta</fullName>
    </recommendedName>
    <alternativeName>
        <fullName evidence="8">ATP synthase F(1) sector subunit delta</fullName>
    </alternativeName>
    <alternativeName>
        <fullName evidence="8">F-type ATPase subunit delta</fullName>
        <shortName evidence="8">F-ATPase subunit delta</shortName>
    </alternativeName>
</protein>
<evidence type="ECO:0000313" key="9">
    <source>
        <dbReference type="EMBL" id="KGD64072.1"/>
    </source>
</evidence>
<comment type="subcellular location">
    <subcellularLocation>
        <location evidence="8">Cell membrane</location>
        <topology evidence="8">Peripheral membrane protein</topology>
    </subcellularLocation>
    <subcellularLocation>
        <location evidence="1">Membrane</location>
    </subcellularLocation>
</comment>
<keyword evidence="5 8" id="KW-0472">Membrane</keyword>
<dbReference type="EMBL" id="ARXV01000011">
    <property type="protein sequence ID" value="KGD64072.1"/>
    <property type="molecule type" value="Genomic_DNA"/>
</dbReference>
<keyword evidence="10" id="KW-1185">Reference proteome</keyword>
<proteinExistence type="inferred from homology"/>
<evidence type="ECO:0000256" key="5">
    <source>
        <dbReference type="ARBA" id="ARBA00023136"/>
    </source>
</evidence>
<dbReference type="PRINTS" id="PR00125">
    <property type="entry name" value="ATPASEDELTA"/>
</dbReference>
<dbReference type="eggNOG" id="COG0712">
    <property type="taxonomic scope" value="Bacteria"/>
</dbReference>
<name>A0A095SHS7_9GAMM</name>
<evidence type="ECO:0000313" key="10">
    <source>
        <dbReference type="Proteomes" id="UP000029444"/>
    </source>
</evidence>
<comment type="function">
    <text evidence="8">F(1)F(0) ATP synthase produces ATP from ADP in the presence of a proton or sodium gradient. F-type ATPases consist of two structural domains, F(1) containing the extramembraneous catalytic core and F(0) containing the membrane proton channel, linked together by a central stalk and a peripheral stalk. During catalysis, ATP synthesis in the catalytic domain of F(1) is coupled via a rotary mechanism of the central stalk subunits to proton translocation.</text>
</comment>
<dbReference type="InterPro" id="IPR026015">
    <property type="entry name" value="ATP_synth_OSCP/delta_N_sf"/>
</dbReference>
<dbReference type="GO" id="GO:0005886">
    <property type="term" value="C:plasma membrane"/>
    <property type="evidence" value="ECO:0007669"/>
    <property type="project" value="UniProtKB-SubCell"/>
</dbReference>
<reference evidence="9 10" key="1">
    <citation type="submission" date="2012-09" db="EMBL/GenBank/DDBJ databases">
        <title>Genome Sequence of alkane-degrading Bacterium Alcanivorax sp. 19-m-6.</title>
        <authorList>
            <person name="Lai Q."/>
            <person name="Shao Z."/>
        </authorList>
    </citation>
    <scope>NUCLEOTIDE SEQUENCE [LARGE SCALE GENOMIC DNA]</scope>
    <source>
        <strain evidence="9 10">19-m-6</strain>
    </source>
</reference>
<dbReference type="Pfam" id="PF00213">
    <property type="entry name" value="OSCP"/>
    <property type="match status" value="1"/>
</dbReference>
<accession>A0A095SHS7</accession>
<dbReference type="GO" id="GO:0045259">
    <property type="term" value="C:proton-transporting ATP synthase complex"/>
    <property type="evidence" value="ECO:0007669"/>
    <property type="project" value="UniProtKB-KW"/>
</dbReference>
<evidence type="ECO:0000256" key="2">
    <source>
        <dbReference type="ARBA" id="ARBA00022448"/>
    </source>
</evidence>
<keyword evidence="8" id="KW-1003">Cell membrane</keyword>
<keyword evidence="4 8" id="KW-0406">Ion transport</keyword>
<keyword evidence="3 8" id="KW-0375">Hydrogen ion transport</keyword>
<comment type="function">
    <text evidence="8">This protein is part of the stalk that links CF(0) to CF(1). It either transmits conformational changes from CF(0) to CF(1) or is implicated in proton conduction.</text>
</comment>
<dbReference type="InterPro" id="IPR000711">
    <property type="entry name" value="ATPase_OSCP/dsu"/>
</dbReference>
<dbReference type="PANTHER" id="PTHR11910">
    <property type="entry name" value="ATP SYNTHASE DELTA CHAIN"/>
    <property type="match status" value="1"/>
</dbReference>
<gene>
    <name evidence="8" type="primary">atpH</name>
    <name evidence="9" type="ORF">Y5S_02612</name>
</gene>
<dbReference type="Gene3D" id="1.10.520.20">
    <property type="entry name" value="N-terminal domain of the delta subunit of the F1F0-ATP synthase"/>
    <property type="match status" value="1"/>
</dbReference>
<organism evidence="9 10">
    <name type="scientific">Alcanivorax nanhaiticus</name>
    <dbReference type="NCBI Taxonomy" id="1177154"/>
    <lineage>
        <taxon>Bacteria</taxon>
        <taxon>Pseudomonadati</taxon>
        <taxon>Pseudomonadota</taxon>
        <taxon>Gammaproteobacteria</taxon>
        <taxon>Oceanospirillales</taxon>
        <taxon>Alcanivoracaceae</taxon>
        <taxon>Alcanivorax</taxon>
    </lineage>
</organism>
<evidence type="ECO:0000256" key="6">
    <source>
        <dbReference type="ARBA" id="ARBA00023196"/>
    </source>
</evidence>
<dbReference type="GO" id="GO:0046933">
    <property type="term" value="F:proton-transporting ATP synthase activity, rotational mechanism"/>
    <property type="evidence" value="ECO:0007669"/>
    <property type="project" value="UniProtKB-UniRule"/>
</dbReference>
<evidence type="ECO:0000256" key="1">
    <source>
        <dbReference type="ARBA" id="ARBA00004370"/>
    </source>
</evidence>
<dbReference type="NCBIfam" id="TIGR01145">
    <property type="entry name" value="ATP_synt_delta"/>
    <property type="match status" value="1"/>
</dbReference>